<dbReference type="Gene3D" id="3.30.200.20">
    <property type="entry name" value="Phosphorylase Kinase, domain 1"/>
    <property type="match status" value="1"/>
</dbReference>
<dbReference type="PROSITE" id="PS50297">
    <property type="entry name" value="ANK_REP_REGION"/>
    <property type="match status" value="4"/>
</dbReference>
<dbReference type="InterPro" id="IPR011009">
    <property type="entry name" value="Kinase-like_dom_sf"/>
</dbReference>
<evidence type="ECO:0000256" key="4">
    <source>
        <dbReference type="PROSITE-ProRule" id="PRU10141"/>
    </source>
</evidence>
<dbReference type="Pfam" id="PF07714">
    <property type="entry name" value="PK_Tyr_Ser-Thr"/>
    <property type="match status" value="1"/>
</dbReference>
<dbReference type="PROSITE" id="PS50011">
    <property type="entry name" value="PROTEIN_KINASE_DOM"/>
    <property type="match status" value="1"/>
</dbReference>
<keyword evidence="4" id="KW-0547">Nucleotide-binding</keyword>
<dbReference type="GO" id="GO:0005524">
    <property type="term" value="F:ATP binding"/>
    <property type="evidence" value="ECO:0007669"/>
    <property type="project" value="UniProtKB-UniRule"/>
</dbReference>
<feature type="domain" description="Protein kinase" evidence="5">
    <location>
        <begin position="236"/>
        <end position="557"/>
    </location>
</feature>
<dbReference type="InterPro" id="IPR001245">
    <property type="entry name" value="Ser-Thr/Tyr_kinase_cat_dom"/>
</dbReference>
<reference evidence="7" key="1">
    <citation type="submission" date="2022-11" db="UniProtKB">
        <authorList>
            <consortium name="WormBaseParasite"/>
        </authorList>
    </citation>
    <scope>IDENTIFICATION</scope>
</reference>
<dbReference type="Gene3D" id="1.25.40.20">
    <property type="entry name" value="Ankyrin repeat-containing domain"/>
    <property type="match status" value="2"/>
</dbReference>
<dbReference type="Pfam" id="PF12796">
    <property type="entry name" value="Ank_2"/>
    <property type="match status" value="3"/>
</dbReference>
<dbReference type="SUPFAM" id="SSF56112">
    <property type="entry name" value="Protein kinase-like (PK-like)"/>
    <property type="match status" value="1"/>
</dbReference>
<name>A0A915HP45_ROMCU</name>
<feature type="repeat" description="ANK" evidence="3">
    <location>
        <begin position="59"/>
        <end position="91"/>
    </location>
</feature>
<organism evidence="6 7">
    <name type="scientific">Romanomermis culicivorax</name>
    <name type="common">Nematode worm</name>
    <dbReference type="NCBI Taxonomy" id="13658"/>
    <lineage>
        <taxon>Eukaryota</taxon>
        <taxon>Metazoa</taxon>
        <taxon>Ecdysozoa</taxon>
        <taxon>Nematoda</taxon>
        <taxon>Enoplea</taxon>
        <taxon>Dorylaimia</taxon>
        <taxon>Mermithida</taxon>
        <taxon>Mermithoidea</taxon>
        <taxon>Mermithidae</taxon>
        <taxon>Romanomermis</taxon>
    </lineage>
</organism>
<feature type="repeat" description="ANK" evidence="3">
    <location>
        <begin position="92"/>
        <end position="124"/>
    </location>
</feature>
<feature type="repeat" description="ANK" evidence="3">
    <location>
        <begin position="26"/>
        <end position="58"/>
    </location>
</feature>
<evidence type="ECO:0000259" key="5">
    <source>
        <dbReference type="PROSITE" id="PS50011"/>
    </source>
</evidence>
<proteinExistence type="predicted"/>
<evidence type="ECO:0000256" key="3">
    <source>
        <dbReference type="PROSITE-ProRule" id="PRU00023"/>
    </source>
</evidence>
<dbReference type="GO" id="GO:0004672">
    <property type="term" value="F:protein kinase activity"/>
    <property type="evidence" value="ECO:0007669"/>
    <property type="project" value="InterPro"/>
</dbReference>
<keyword evidence="6" id="KW-1185">Reference proteome</keyword>
<dbReference type="InterPro" id="IPR000719">
    <property type="entry name" value="Prot_kinase_dom"/>
</dbReference>
<evidence type="ECO:0000256" key="1">
    <source>
        <dbReference type="ARBA" id="ARBA00022737"/>
    </source>
</evidence>
<dbReference type="InterPro" id="IPR017441">
    <property type="entry name" value="Protein_kinase_ATP_BS"/>
</dbReference>
<feature type="repeat" description="ANK" evidence="3">
    <location>
        <begin position="125"/>
        <end position="157"/>
    </location>
</feature>
<dbReference type="PANTHER" id="PTHR24198:SF183">
    <property type="entry name" value="SUPPRESSOR_ENHANCER OF LIN-12"/>
    <property type="match status" value="1"/>
</dbReference>
<dbReference type="WBParaSite" id="nRc.2.0.1.t03718-RA">
    <property type="protein sequence ID" value="nRc.2.0.1.t03718-RA"/>
    <property type="gene ID" value="nRc.2.0.1.g03718"/>
</dbReference>
<feature type="repeat" description="ANK" evidence="3">
    <location>
        <begin position="233"/>
        <end position="265"/>
    </location>
</feature>
<dbReference type="SUPFAM" id="SSF48403">
    <property type="entry name" value="Ankyrin repeat"/>
    <property type="match status" value="1"/>
</dbReference>
<feature type="binding site" evidence="4">
    <location>
        <position position="397"/>
    </location>
    <ligand>
        <name>ATP</name>
        <dbReference type="ChEBI" id="CHEBI:30616"/>
    </ligand>
</feature>
<dbReference type="PROSITE" id="PS50088">
    <property type="entry name" value="ANK_REPEAT"/>
    <property type="match status" value="5"/>
</dbReference>
<protein>
    <submittedName>
        <fullName evidence="7">Protein kinase domain-containing protein</fullName>
    </submittedName>
</protein>
<sequence length="557" mass="61773">MCLGDLALLDAVLQTPNVDVNVKSSLQMTALHIACMCGHAEVIEKLIQYGGEVNCQDWVKYTPLHVACYFGHEKAVKRLLSNKADPNQAAGVHDRPVHLACSKGYVNVTKLLLDARADPSLKDDEGNGVLHFCCKAGHTSLLEVLLQQQFGVNAHDVNVYEDTALHVACYNGKLEIVKQLVQRTGIDSLTKENLFSETPLHWSVNAATYGKSIELVSFLLRQPGVDINYQGQDGHTALHSACYHGHIRLVQFLLENGADPSLVARPNILHESVENSHASSHSSTLSHPEEQTPIVWAYERGHDNIVTLLKHYKRIDIEGSHGSGCSSGDSSYVPLPSPLGKLRSITKEKAEILQLRATLPNQFHVALSDIDFQESVGSGSFGRVYKGMYRGKIVAIKRYLNRVALRMLDLTSKLSIGLDVARGMNYLHDLAHAVIHRDLNSHNILLHEDGKAVVADFGESRLVRSLEEDNMTKQPGNLRWMAPEVFTQCTRYSTKADVFSYALVIWEIYIGELPFSHLKPAAAAAEMAYKNSRPLLNNRLPAPVIRIMQSCWTTIPE</sequence>
<evidence type="ECO:0000256" key="2">
    <source>
        <dbReference type="ARBA" id="ARBA00023043"/>
    </source>
</evidence>
<dbReference type="OMA" id="MEFCAHF"/>
<dbReference type="InterPro" id="IPR036770">
    <property type="entry name" value="Ankyrin_rpt-contain_sf"/>
</dbReference>
<keyword evidence="1" id="KW-0677">Repeat</keyword>
<keyword evidence="4" id="KW-0067">ATP-binding</keyword>
<keyword evidence="2 3" id="KW-0040">ANK repeat</keyword>
<dbReference type="Gene3D" id="1.10.510.10">
    <property type="entry name" value="Transferase(Phosphotransferase) domain 1"/>
    <property type="match status" value="1"/>
</dbReference>
<dbReference type="InterPro" id="IPR002110">
    <property type="entry name" value="Ankyrin_rpt"/>
</dbReference>
<dbReference type="PROSITE" id="PS00107">
    <property type="entry name" value="PROTEIN_KINASE_ATP"/>
    <property type="match status" value="1"/>
</dbReference>
<accession>A0A915HP45</accession>
<evidence type="ECO:0000313" key="6">
    <source>
        <dbReference type="Proteomes" id="UP000887565"/>
    </source>
</evidence>
<dbReference type="PRINTS" id="PR01415">
    <property type="entry name" value="ANKYRIN"/>
</dbReference>
<dbReference type="AlphaFoldDB" id="A0A915HP45"/>
<dbReference type="PANTHER" id="PTHR24198">
    <property type="entry name" value="ANKYRIN REPEAT AND PROTEIN KINASE DOMAIN-CONTAINING PROTEIN"/>
    <property type="match status" value="1"/>
</dbReference>
<dbReference type="Proteomes" id="UP000887565">
    <property type="component" value="Unplaced"/>
</dbReference>
<evidence type="ECO:0000313" key="7">
    <source>
        <dbReference type="WBParaSite" id="nRc.2.0.1.t03718-RA"/>
    </source>
</evidence>
<dbReference type="SMART" id="SM00248">
    <property type="entry name" value="ANK"/>
    <property type="match status" value="8"/>
</dbReference>